<evidence type="ECO:0000313" key="2">
    <source>
        <dbReference type="EMBL" id="KAI1611049.1"/>
    </source>
</evidence>
<dbReference type="CDD" id="cd02440">
    <property type="entry name" value="AdoMet_MTases"/>
    <property type="match status" value="1"/>
</dbReference>
<sequence>MSAEMQPSEQCAARTLDVGSQEGAQVEPLTIETPMTSGSPHDTSAPSESIQHACAVNEQQHLHSTSQELSAKREVLASPAEADGEDITQHRVLNEDHEERPATPQSIQLSGDGQTRQDEPQAVPFECELMPISTDLSEIDVASPALHEGISSNDSESGPQSPAYASLDRPADTEFSIQVPPPVMTTQIAPMMLPDLDIDDEAYAESTSTSYVTSIASEISRGILENERLYPQYGRHSYGMPVDEAEMDRMDLQHRKYELVIGDRHFLAPIGDCPQSILDLATGTGIWALDVADMFPTASVLGVDIAPIQPKWVAPNCQFEIDDIEDSWTYRMESFDFIHLRDPLYVVRDWPKLMRQAYDHLKPGGWFELASVYPRAMCDDASMPESSMFKFICDRFIEASYGLGAPLDCCLHFAEYLRNAGFVDVAELIFKMPSSPWPKDRRLKKVGALEMTNLVEGASAFGLRVFSHAYGWTREETELAMVGFRKDVKNRNYHQYVRYYVVYGRKPERRDGMTY</sequence>
<protein>
    <submittedName>
        <fullName evidence="2">S-adenosyl-L-methionine-dependent methyltransferase</fullName>
    </submittedName>
</protein>
<organism evidence="2 3">
    <name type="scientific">Exophiala viscosa</name>
    <dbReference type="NCBI Taxonomy" id="2486360"/>
    <lineage>
        <taxon>Eukaryota</taxon>
        <taxon>Fungi</taxon>
        <taxon>Dikarya</taxon>
        <taxon>Ascomycota</taxon>
        <taxon>Pezizomycotina</taxon>
        <taxon>Eurotiomycetes</taxon>
        <taxon>Chaetothyriomycetidae</taxon>
        <taxon>Chaetothyriales</taxon>
        <taxon>Herpotrichiellaceae</taxon>
        <taxon>Exophiala</taxon>
    </lineage>
</organism>
<feature type="compositionally biased region" description="Polar residues" evidence="1">
    <location>
        <begin position="33"/>
        <end position="50"/>
    </location>
</feature>
<proteinExistence type="predicted"/>
<feature type="compositionally biased region" description="Polar residues" evidence="1">
    <location>
        <begin position="150"/>
        <end position="160"/>
    </location>
</feature>
<dbReference type="InterPro" id="IPR029063">
    <property type="entry name" value="SAM-dependent_MTases_sf"/>
</dbReference>
<feature type="compositionally biased region" description="Polar residues" evidence="1">
    <location>
        <begin position="103"/>
        <end position="114"/>
    </location>
</feature>
<dbReference type="EMBL" id="MU404357">
    <property type="protein sequence ID" value="KAI1611049.1"/>
    <property type="molecule type" value="Genomic_DNA"/>
</dbReference>
<keyword evidence="3" id="KW-1185">Reference proteome</keyword>
<gene>
    <name evidence="2" type="ORF">EDD36DRAFT_311539</name>
</gene>
<keyword evidence="2" id="KW-0489">Methyltransferase</keyword>
<feature type="compositionally biased region" description="Basic and acidic residues" evidence="1">
    <location>
        <begin position="87"/>
        <end position="101"/>
    </location>
</feature>
<feature type="region of interest" description="Disordered" evidence="1">
    <location>
        <begin position="148"/>
        <end position="169"/>
    </location>
</feature>
<dbReference type="GO" id="GO:0008168">
    <property type="term" value="F:methyltransferase activity"/>
    <property type="evidence" value="ECO:0007669"/>
    <property type="project" value="UniProtKB-KW"/>
</dbReference>
<dbReference type="Pfam" id="PF13489">
    <property type="entry name" value="Methyltransf_23"/>
    <property type="match status" value="1"/>
</dbReference>
<dbReference type="PANTHER" id="PTHR43591">
    <property type="entry name" value="METHYLTRANSFERASE"/>
    <property type="match status" value="1"/>
</dbReference>
<evidence type="ECO:0000313" key="3">
    <source>
        <dbReference type="Proteomes" id="UP001203852"/>
    </source>
</evidence>
<feature type="compositionally biased region" description="Polar residues" evidence="1">
    <location>
        <begin position="57"/>
        <end position="69"/>
    </location>
</feature>
<keyword evidence="2" id="KW-0808">Transferase</keyword>
<dbReference type="GO" id="GO:0032259">
    <property type="term" value="P:methylation"/>
    <property type="evidence" value="ECO:0007669"/>
    <property type="project" value="UniProtKB-KW"/>
</dbReference>
<dbReference type="PANTHER" id="PTHR43591:SF31">
    <property type="entry name" value="LAEA-LIKE, PUTATIVE (AFU_ORTHOLOGUE AFUA_8G01930)-RELATED"/>
    <property type="match status" value="1"/>
</dbReference>
<reference evidence="2" key="1">
    <citation type="journal article" date="2022" name="bioRxiv">
        <title>Deciphering the potential niche of two novel black yeast fungi from a biological soil crust based on their genomes, phenotypes, and melanin regulation.</title>
        <authorList>
            <consortium name="DOE Joint Genome Institute"/>
            <person name="Carr E.C."/>
            <person name="Barton Q."/>
            <person name="Grambo S."/>
            <person name="Sullivan M."/>
            <person name="Renfro C.M."/>
            <person name="Kuo A."/>
            <person name="Pangilinan J."/>
            <person name="Lipzen A."/>
            <person name="Keymanesh K."/>
            <person name="Savage E."/>
            <person name="Barry K."/>
            <person name="Grigoriev I.V."/>
            <person name="Riekhof W.R."/>
            <person name="Harris S.S."/>
        </authorList>
    </citation>
    <scope>NUCLEOTIDE SEQUENCE</scope>
    <source>
        <strain evidence="2">JF 03-4F</strain>
    </source>
</reference>
<evidence type="ECO:0000256" key="1">
    <source>
        <dbReference type="SAM" id="MobiDB-lite"/>
    </source>
</evidence>
<dbReference type="AlphaFoldDB" id="A0AAN6ICY5"/>
<dbReference type="Proteomes" id="UP001203852">
    <property type="component" value="Unassembled WGS sequence"/>
</dbReference>
<accession>A0AAN6ICY5</accession>
<comment type="caution">
    <text evidence="2">The sequence shown here is derived from an EMBL/GenBank/DDBJ whole genome shotgun (WGS) entry which is preliminary data.</text>
</comment>
<feature type="region of interest" description="Disordered" evidence="1">
    <location>
        <begin position="1"/>
        <end position="119"/>
    </location>
</feature>
<dbReference type="Gene3D" id="3.40.50.150">
    <property type="entry name" value="Vaccinia Virus protein VP39"/>
    <property type="match status" value="1"/>
</dbReference>
<name>A0AAN6ICY5_9EURO</name>
<dbReference type="SUPFAM" id="SSF53335">
    <property type="entry name" value="S-adenosyl-L-methionine-dependent methyltransferases"/>
    <property type="match status" value="1"/>
</dbReference>